<gene>
    <name evidence="1" type="ORF">UFOPK2214_01106</name>
</gene>
<dbReference type="GO" id="GO:0016811">
    <property type="term" value="F:hydrolase activity, acting on carbon-nitrogen (but not peptide) bonds, in linear amides"/>
    <property type="evidence" value="ECO:0007669"/>
    <property type="project" value="TreeGrafter"/>
</dbReference>
<protein>
    <submittedName>
        <fullName evidence="1">Unannotated protein</fullName>
    </submittedName>
</protein>
<proteinExistence type="predicted"/>
<evidence type="ECO:0000313" key="1">
    <source>
        <dbReference type="EMBL" id="CAB4659017.1"/>
    </source>
</evidence>
<dbReference type="InterPro" id="IPR003737">
    <property type="entry name" value="GlcNAc_PI_deacetylase-related"/>
</dbReference>
<dbReference type="PANTHER" id="PTHR12993">
    <property type="entry name" value="N-ACETYLGLUCOSAMINYL-PHOSPHATIDYLINOSITOL DE-N-ACETYLASE-RELATED"/>
    <property type="match status" value="1"/>
</dbReference>
<dbReference type="SUPFAM" id="SSF102588">
    <property type="entry name" value="LmbE-like"/>
    <property type="match status" value="1"/>
</dbReference>
<dbReference type="InterPro" id="IPR024078">
    <property type="entry name" value="LmbE-like_dom_sf"/>
</dbReference>
<dbReference type="EMBL" id="CAEZWJ010000038">
    <property type="protein sequence ID" value="CAB4659017.1"/>
    <property type="molecule type" value="Genomic_DNA"/>
</dbReference>
<name>A0A6J6LAJ8_9ZZZZ</name>
<sequence length="257" mass="28256">MSANEPGQPPIAQVKYSSNLSTPKVVLAIGAHPDDVEFGCGGTLAKWSTDGAVVHHLVCTDGSKGTWNPDANIAALIASRQVEQRNAAAALGATGTVSFLGYVDGELEHSKEAIDRIALAIRTIKPDVVLSHDPWKRYRLHPDHRNTGLNVCDAIVAARDPHFLKHHMTNHGVVHHRPDALLLWEADEPNHFEDISAFVDAKFNGLERHESQFESTMKATDEDGMEVFRQRMRTRMSDLGAPHGVAAAEIFHLMDRL</sequence>
<dbReference type="AlphaFoldDB" id="A0A6J6LAJ8"/>
<organism evidence="1">
    <name type="scientific">freshwater metagenome</name>
    <dbReference type="NCBI Taxonomy" id="449393"/>
    <lineage>
        <taxon>unclassified sequences</taxon>
        <taxon>metagenomes</taxon>
        <taxon>ecological metagenomes</taxon>
    </lineage>
</organism>
<dbReference type="Pfam" id="PF02585">
    <property type="entry name" value="PIG-L"/>
    <property type="match status" value="1"/>
</dbReference>
<accession>A0A6J6LAJ8</accession>
<dbReference type="PANTHER" id="PTHR12993:SF28">
    <property type="entry name" value="LMBE FAMILY PROTEIN"/>
    <property type="match status" value="1"/>
</dbReference>
<dbReference type="Gene3D" id="3.40.50.10320">
    <property type="entry name" value="LmbE-like"/>
    <property type="match status" value="1"/>
</dbReference>
<reference evidence="1" key="1">
    <citation type="submission" date="2020-05" db="EMBL/GenBank/DDBJ databases">
        <authorList>
            <person name="Chiriac C."/>
            <person name="Salcher M."/>
            <person name="Ghai R."/>
            <person name="Kavagutti S V."/>
        </authorList>
    </citation>
    <scope>NUCLEOTIDE SEQUENCE</scope>
</reference>